<sequence>MFSASQASNERQKVTKDFTQTSSSELIEKGMSRQANCCHIADSKTYYRGFLSSSCQANWLTAPRVSNVREGGKTVGQAFNFVYEPYKRANPEDAAAAASDEPAAPATGEAINGDAAAAVAEVPDGQALQDAATATGADAGTAMTETAAGAAATDGSEADAAAANRTSFNMILYGLPNILVTLIDK</sequence>
<reference evidence="2 3" key="1">
    <citation type="submission" date="2017-06" db="EMBL/GenBank/DDBJ databases">
        <title>A platform for efficient transgenesis in Macrostomum lignano, a flatworm model organism for stem cell research.</title>
        <authorList>
            <person name="Berezikov E."/>
        </authorList>
    </citation>
    <scope>NUCLEOTIDE SEQUENCE [LARGE SCALE GENOMIC DNA]</scope>
    <source>
        <strain evidence="2">DV1</strain>
        <tissue evidence="2">Whole organism</tissue>
    </source>
</reference>
<accession>A0A267E0T2</accession>
<organism evidence="2 3">
    <name type="scientific">Macrostomum lignano</name>
    <dbReference type="NCBI Taxonomy" id="282301"/>
    <lineage>
        <taxon>Eukaryota</taxon>
        <taxon>Metazoa</taxon>
        <taxon>Spiralia</taxon>
        <taxon>Lophotrochozoa</taxon>
        <taxon>Platyhelminthes</taxon>
        <taxon>Rhabditophora</taxon>
        <taxon>Macrostomorpha</taxon>
        <taxon>Macrostomida</taxon>
        <taxon>Macrostomidae</taxon>
        <taxon>Macrostomum</taxon>
    </lineage>
</organism>
<protein>
    <submittedName>
        <fullName evidence="2">Uncharacterized protein</fullName>
    </submittedName>
</protein>
<dbReference type="Proteomes" id="UP000215902">
    <property type="component" value="Unassembled WGS sequence"/>
</dbReference>
<name>A0A267E0T2_9PLAT</name>
<evidence type="ECO:0000256" key="1">
    <source>
        <dbReference type="SAM" id="MobiDB-lite"/>
    </source>
</evidence>
<comment type="caution">
    <text evidence="2">The sequence shown here is derived from an EMBL/GenBank/DDBJ whole genome shotgun (WGS) entry which is preliminary data.</text>
</comment>
<keyword evidence="3" id="KW-1185">Reference proteome</keyword>
<feature type="region of interest" description="Disordered" evidence="1">
    <location>
        <begin position="1"/>
        <end position="20"/>
    </location>
</feature>
<gene>
    <name evidence="2" type="ORF">BOX15_Mlig031669g1</name>
</gene>
<proteinExistence type="predicted"/>
<dbReference type="EMBL" id="NIVC01002902">
    <property type="protein sequence ID" value="PAA54459.1"/>
    <property type="molecule type" value="Genomic_DNA"/>
</dbReference>
<evidence type="ECO:0000313" key="3">
    <source>
        <dbReference type="Proteomes" id="UP000215902"/>
    </source>
</evidence>
<dbReference type="AlphaFoldDB" id="A0A267E0T2"/>
<evidence type="ECO:0000313" key="2">
    <source>
        <dbReference type="EMBL" id="PAA54459.1"/>
    </source>
</evidence>